<evidence type="ECO:0000313" key="2">
    <source>
        <dbReference type="Proteomes" id="UP000009131"/>
    </source>
</evidence>
<gene>
    <name evidence="1" type="primary">Mo00927</name>
    <name evidence="1" type="ORF">E5Q_00927</name>
</gene>
<reference evidence="1 2" key="2">
    <citation type="journal article" date="2012" name="Open Biol.">
        <title>Characteristics of nucleosomes and linker DNA regions on the genome of the basidiomycete Mixia osmundae revealed by mono- and dinucleosome mapping.</title>
        <authorList>
            <person name="Nishida H."/>
            <person name="Kondo S."/>
            <person name="Matsumoto T."/>
            <person name="Suzuki Y."/>
            <person name="Yoshikawa H."/>
            <person name="Taylor T.D."/>
            <person name="Sugiyama J."/>
        </authorList>
    </citation>
    <scope>NUCLEOTIDE SEQUENCE [LARGE SCALE GENOMIC DNA]</scope>
    <source>
        <strain evidence="2">CBS 9802 / IAM 14324 / JCM 22182 / KY 12970</strain>
    </source>
</reference>
<proteinExistence type="predicted"/>
<protein>
    <submittedName>
        <fullName evidence="1">Uncharacterized protein</fullName>
    </submittedName>
</protein>
<reference evidence="1 2" key="1">
    <citation type="journal article" date="2011" name="J. Gen. Appl. Microbiol.">
        <title>Draft genome sequencing of the enigmatic basidiomycete Mixia osmundae.</title>
        <authorList>
            <person name="Nishida H."/>
            <person name="Nagatsuka Y."/>
            <person name="Sugiyama J."/>
        </authorList>
    </citation>
    <scope>NUCLEOTIDE SEQUENCE [LARGE SCALE GENOMIC DNA]</scope>
    <source>
        <strain evidence="2">CBS 9802 / IAM 14324 / JCM 22182 / KY 12970</strain>
    </source>
</reference>
<sequence length="172" mass="18871">MGLTQEKLGSLFASLWTRLATLSTDDRPAEILRASLELLSVYCVAKAVRGNQPALVATKLRLLVVYLSVTGHRALLATPDFTAAYMTVSRNLESQLVRGSPPASADSITTMTTPEGMRAFNEARRSSAGRWHSKTVEVPCLTCAQLMTITTPVVAVRDEEEHLPIYEPRLQQ</sequence>
<dbReference type="RefSeq" id="XP_014564949.1">
    <property type="nucleotide sequence ID" value="XM_014709463.1"/>
</dbReference>
<dbReference type="InParanoid" id="G7DUL8"/>
<accession>G7DUL8</accession>
<dbReference type="EMBL" id="BABT02000029">
    <property type="protein sequence ID" value="GAA94278.1"/>
    <property type="molecule type" value="Genomic_DNA"/>
</dbReference>
<comment type="caution">
    <text evidence="1">The sequence shown here is derived from an EMBL/GenBank/DDBJ whole genome shotgun (WGS) entry which is preliminary data.</text>
</comment>
<dbReference type="AlphaFoldDB" id="G7DUL8"/>
<dbReference type="HOGENOM" id="CLU_1555642_0_0_1"/>
<keyword evidence="2" id="KW-1185">Reference proteome</keyword>
<name>G7DUL8_MIXOS</name>
<dbReference type="Proteomes" id="UP000009131">
    <property type="component" value="Unassembled WGS sequence"/>
</dbReference>
<organism evidence="1 2">
    <name type="scientific">Mixia osmundae (strain CBS 9802 / IAM 14324 / JCM 22182 / KY 12970)</name>
    <dbReference type="NCBI Taxonomy" id="764103"/>
    <lineage>
        <taxon>Eukaryota</taxon>
        <taxon>Fungi</taxon>
        <taxon>Dikarya</taxon>
        <taxon>Basidiomycota</taxon>
        <taxon>Pucciniomycotina</taxon>
        <taxon>Mixiomycetes</taxon>
        <taxon>Mixiales</taxon>
        <taxon>Mixiaceae</taxon>
        <taxon>Mixia</taxon>
    </lineage>
</organism>
<evidence type="ECO:0000313" key="1">
    <source>
        <dbReference type="EMBL" id="GAA94278.1"/>
    </source>
</evidence>